<dbReference type="EMBL" id="CP019477">
    <property type="protein sequence ID" value="UQC84445.1"/>
    <property type="molecule type" value="Genomic_DNA"/>
</dbReference>
<name>A0A9Q8SWL4_9PEZI</name>
<evidence type="ECO:0000313" key="2">
    <source>
        <dbReference type="EMBL" id="UQC84445.1"/>
    </source>
</evidence>
<dbReference type="KEGG" id="clup:CLUP02_09942"/>
<protein>
    <submittedName>
        <fullName evidence="2">Uncharacterized protein</fullName>
    </submittedName>
</protein>
<gene>
    <name evidence="2" type="ORF">CLUP02_09942</name>
</gene>
<feature type="region of interest" description="Disordered" evidence="1">
    <location>
        <begin position="164"/>
        <end position="188"/>
    </location>
</feature>
<reference evidence="2" key="1">
    <citation type="journal article" date="2021" name="Mol. Plant Microbe Interact.">
        <title>Complete Genome Sequence of the Plant-Pathogenic Fungus Colletotrichum lupini.</title>
        <authorList>
            <person name="Baroncelli R."/>
            <person name="Pensec F."/>
            <person name="Da Lio D."/>
            <person name="Boufleur T."/>
            <person name="Vicente I."/>
            <person name="Sarrocco S."/>
            <person name="Picot A."/>
            <person name="Baraldi E."/>
            <person name="Sukno S."/>
            <person name="Thon M."/>
            <person name="Le Floch G."/>
        </authorList>
    </citation>
    <scope>NUCLEOTIDE SEQUENCE</scope>
    <source>
        <strain evidence="2">IMI 504893</strain>
    </source>
</reference>
<proteinExistence type="predicted"/>
<accession>A0A9Q8SWL4</accession>
<evidence type="ECO:0000313" key="3">
    <source>
        <dbReference type="Proteomes" id="UP000830671"/>
    </source>
</evidence>
<dbReference type="GeneID" id="73343928"/>
<feature type="compositionally biased region" description="Basic and acidic residues" evidence="1">
    <location>
        <begin position="172"/>
        <end position="181"/>
    </location>
</feature>
<dbReference type="AlphaFoldDB" id="A0A9Q8SWL4"/>
<dbReference type="RefSeq" id="XP_049146062.1">
    <property type="nucleotide sequence ID" value="XM_049288918.1"/>
</dbReference>
<organism evidence="2 3">
    <name type="scientific">Colletotrichum lupini</name>
    <dbReference type="NCBI Taxonomy" id="145971"/>
    <lineage>
        <taxon>Eukaryota</taxon>
        <taxon>Fungi</taxon>
        <taxon>Dikarya</taxon>
        <taxon>Ascomycota</taxon>
        <taxon>Pezizomycotina</taxon>
        <taxon>Sordariomycetes</taxon>
        <taxon>Hypocreomycetidae</taxon>
        <taxon>Glomerellales</taxon>
        <taxon>Glomerellaceae</taxon>
        <taxon>Colletotrichum</taxon>
        <taxon>Colletotrichum acutatum species complex</taxon>
    </lineage>
</organism>
<sequence>MVAPVCRCAGYHPLVLDHFLVSGCRMNSVRDSIHEELDVFLDMKAPYYHRVIRTRSPIFVVNASFCLTFNGANDGYERVRSLQLYETALQAIQSAKRVPFVNAALSRLKCYRMLTLISASSYPVPLSLHVRLGQRRLAACGHDGLGVRAIGAFFPGSSNASKSAVTTGGRSWSDREAEVRRPKTPTSSVRIGTDIRRISPVCAAEIKIEGDCSPRQRAAAVATSSLPCESDKGRTASAVTEKVPACLLTYLAAASVPPSSYLSQVPAQWNVLWCSSRFSPSAGDWEKAARYLEEGRARKYLRQVGCHLSPPHFSNSVLRTARQSERKVNDLLVSWVEIRHRVFSFISLPGCKRVLLLYLVSSDFVSLRHNTPAQINHLASFPSPSRLLPHFPPQLEVPPSLAGHQVLKPKYFIMQAGRFFLSSISCIASPHWPLSLLIFIEDVDPAHLPYTSGSALFEIQSRPEERLDGANPYHQLPQSHGPINLSKSPVIQWRHSGSLSSQKATAMTSFLERRITCR</sequence>
<evidence type="ECO:0000256" key="1">
    <source>
        <dbReference type="SAM" id="MobiDB-lite"/>
    </source>
</evidence>
<dbReference type="Proteomes" id="UP000830671">
    <property type="component" value="Chromosome 5"/>
</dbReference>
<keyword evidence="3" id="KW-1185">Reference proteome</keyword>